<dbReference type="EMBL" id="VCDP01000067">
    <property type="protein sequence ID" value="MDX8000588.1"/>
    <property type="molecule type" value="Genomic_DNA"/>
</dbReference>
<evidence type="ECO:0000256" key="1">
    <source>
        <dbReference type="ARBA" id="ARBA00008874"/>
    </source>
</evidence>
<dbReference type="InterPro" id="IPR051931">
    <property type="entry name" value="PAK3-like"/>
</dbReference>
<keyword evidence="6" id="KW-1185">Reference proteome</keyword>
<dbReference type="SUPFAM" id="SSF56112">
    <property type="entry name" value="Protein kinase-like (PK-like)"/>
    <property type="match status" value="1"/>
</dbReference>
<keyword evidence="2" id="KW-0547">Nucleotide-binding</keyword>
<dbReference type="InterPro" id="IPR000719">
    <property type="entry name" value="Prot_kinase_dom"/>
</dbReference>
<comment type="similarity">
    <text evidence="1">Belongs to the protein kinase superfamily. STE Ser/Thr protein kinase family. STE20 subfamily.</text>
</comment>
<dbReference type="SMART" id="SM00220">
    <property type="entry name" value="S_TKc"/>
    <property type="match status" value="1"/>
</dbReference>
<accession>A0ABU4SPL7</accession>
<evidence type="ECO:0000256" key="3">
    <source>
        <dbReference type="ARBA" id="ARBA00022840"/>
    </source>
</evidence>
<dbReference type="PANTHER" id="PTHR45832:SF22">
    <property type="entry name" value="SERINE_THREONINE-PROTEIN KINASE SAMKA-RELATED"/>
    <property type="match status" value="1"/>
</dbReference>
<evidence type="ECO:0000313" key="6">
    <source>
        <dbReference type="Proteomes" id="UP001271640"/>
    </source>
</evidence>
<comment type="caution">
    <text evidence="5">The sequence shown here is derived from an EMBL/GenBank/DDBJ whole genome shotgun (WGS) entry which is preliminary data.</text>
</comment>
<evidence type="ECO:0000313" key="5">
    <source>
        <dbReference type="EMBL" id="MDX8000588.1"/>
    </source>
</evidence>
<proteinExistence type="inferred from homology"/>
<dbReference type="InterPro" id="IPR011009">
    <property type="entry name" value="Kinase-like_dom_sf"/>
</dbReference>
<evidence type="ECO:0000259" key="4">
    <source>
        <dbReference type="PROSITE" id="PS50011"/>
    </source>
</evidence>
<dbReference type="PANTHER" id="PTHR45832">
    <property type="entry name" value="SERINE/THREONINE-PROTEIN KINASE SAMKA-RELATED-RELATED"/>
    <property type="match status" value="1"/>
</dbReference>
<reference evidence="6" key="1">
    <citation type="journal article" date="2024" name="Toxins">
        <title>Genome Sequence Analysis of Native Xenorhabdus Strains Isolated from Entomopathogenic Nematodes in Argentina.</title>
        <authorList>
            <person name="Palma L."/>
            <person name="Frizzo L."/>
            <person name="Kaiser S."/>
            <person name="Berry C."/>
            <person name="Caballero P."/>
            <person name="Bode H.B."/>
            <person name="Del Valle E.E."/>
        </authorList>
    </citation>
    <scope>NUCLEOTIDE SEQUENCE [LARGE SCALE GENOMIC DNA]</scope>
    <source>
        <strain evidence="6">Reich</strain>
    </source>
</reference>
<feature type="domain" description="Protein kinase" evidence="4">
    <location>
        <begin position="56"/>
        <end position="340"/>
    </location>
</feature>
<gene>
    <name evidence="5" type="ORF">FE394_15640</name>
</gene>
<organism evidence="5 6">
    <name type="scientific">Xenorhabdus littoralis</name>
    <dbReference type="NCBI Taxonomy" id="2582835"/>
    <lineage>
        <taxon>Bacteria</taxon>
        <taxon>Pseudomonadati</taxon>
        <taxon>Pseudomonadota</taxon>
        <taxon>Gammaproteobacteria</taxon>
        <taxon>Enterobacterales</taxon>
        <taxon>Morganellaceae</taxon>
        <taxon>Xenorhabdus</taxon>
    </lineage>
</organism>
<keyword evidence="3" id="KW-0067">ATP-binding</keyword>
<dbReference type="Pfam" id="PF00069">
    <property type="entry name" value="Pkinase"/>
    <property type="match status" value="1"/>
</dbReference>
<evidence type="ECO:0000256" key="2">
    <source>
        <dbReference type="ARBA" id="ARBA00022741"/>
    </source>
</evidence>
<dbReference type="Gene3D" id="1.10.510.10">
    <property type="entry name" value="Transferase(Phosphotransferase) domain 1"/>
    <property type="match status" value="1"/>
</dbReference>
<protein>
    <recommendedName>
        <fullName evidence="4">Protein kinase domain-containing protein</fullName>
    </recommendedName>
</protein>
<dbReference type="PROSITE" id="PS50011">
    <property type="entry name" value="PROTEIN_KINASE_DOM"/>
    <property type="match status" value="1"/>
</dbReference>
<sequence length="358" mass="41223">MINNIISYMYLLNKVSFNLSSWIKRLHTMSKSNNNHCNYNHSPLYALPIGYCFNEFEIEKIINKDELGIVYRAWDHRLNCMIAIKEYIPSFLVKREQDLELKLRKGSFQKRYQTGLTRFIQEAHVMSYFHHPCLPFFLRLWQNNHTAYIATPFYDGMTLKTLQAVQPKMINQRWICNILYPLLDAINTLHQAGYLHCDISPDTILIQEDGVPILFDFSSTRKITDRLSDEFEVTIRPGFTPIEHYTNNEEEDQQGAWTDIYALGATLYTLITGCPPPVSIVRNIEDNYQSLVKLRPEGYSFSFLHAIDCTLALQPSERPMSISELITLMESSTGESSPSLTLSGSGALSDILTPTRLL</sequence>
<name>A0ABU4SPL7_9GAMM</name>
<dbReference type="Proteomes" id="UP001271640">
    <property type="component" value="Unassembled WGS sequence"/>
</dbReference>